<dbReference type="FunFam" id="3.30.160.60:FF:000021">
    <property type="entry name" value="Basic krueppel-like factor 3"/>
    <property type="match status" value="1"/>
</dbReference>
<feature type="region of interest" description="Disordered" evidence="6">
    <location>
        <begin position="10"/>
        <end position="34"/>
    </location>
</feature>
<keyword evidence="3 5" id="KW-0863">Zinc-finger</keyword>
<evidence type="ECO:0000256" key="3">
    <source>
        <dbReference type="ARBA" id="ARBA00022771"/>
    </source>
</evidence>
<feature type="region of interest" description="Disordered" evidence="6">
    <location>
        <begin position="50"/>
        <end position="71"/>
    </location>
</feature>
<dbReference type="Gene3D" id="3.30.160.60">
    <property type="entry name" value="Classic Zinc Finger"/>
    <property type="match status" value="1"/>
</dbReference>
<feature type="region of interest" description="Disordered" evidence="6">
    <location>
        <begin position="296"/>
        <end position="332"/>
    </location>
</feature>
<keyword evidence="9" id="KW-1185">Reference proteome</keyword>
<sequence length="332" mass="35797">MLVWQQFERPVQKEPGHQCKKPSAASGLRPKTRFPFQHGTKKEVVNGWTQAETRGFRKRETGKASTVQGSREPVQAAAINHRVNPSSRRTAVCQTCLELERYLQTEPKRLSELFDEELDCLLTPAFMQGGDSDEDLMDPLLPSLPDQPSPPPLLVTLPKVQAKILQVPSPNKGQVVAGTDTKDQVLGGVSAAQLSAAVTSLTPPSSPELGRHLFKPTQTLTATADGTLTLKLVAKKVGPGATKVVAARALPSPPSRGGALSDGEQGGGGSLGGDIPENKKRVHRCQFNGCRKVYTKSSHLKAHQRTHTGENVQNRPQQTETTASSDKVVTFV</sequence>
<name>A0A315VZQ2_GAMAF</name>
<evidence type="ECO:0000313" key="9">
    <source>
        <dbReference type="Proteomes" id="UP000250572"/>
    </source>
</evidence>
<evidence type="ECO:0000256" key="5">
    <source>
        <dbReference type="PROSITE-ProRule" id="PRU00042"/>
    </source>
</evidence>
<evidence type="ECO:0000313" key="8">
    <source>
        <dbReference type="EMBL" id="PWA28456.1"/>
    </source>
</evidence>
<keyword evidence="2" id="KW-0677">Repeat</keyword>
<evidence type="ECO:0000259" key="7">
    <source>
        <dbReference type="PROSITE" id="PS50157"/>
    </source>
</evidence>
<accession>A0A315VZQ2</accession>
<dbReference type="EMBL" id="NHOQ01000837">
    <property type="protein sequence ID" value="PWA28456.1"/>
    <property type="molecule type" value="Genomic_DNA"/>
</dbReference>
<dbReference type="GO" id="GO:0008270">
    <property type="term" value="F:zinc ion binding"/>
    <property type="evidence" value="ECO:0007669"/>
    <property type="project" value="UniProtKB-KW"/>
</dbReference>
<reference evidence="8 9" key="1">
    <citation type="journal article" date="2018" name="G3 (Bethesda)">
        <title>A High-Quality Reference Genome for the Invasive Mosquitofish Gambusia affinis Using a Chicago Library.</title>
        <authorList>
            <person name="Hoffberg S.L."/>
            <person name="Troendle N.J."/>
            <person name="Glenn T.C."/>
            <person name="Mahmud O."/>
            <person name="Louha S."/>
            <person name="Chalopin D."/>
            <person name="Bennetzen J.L."/>
            <person name="Mauricio R."/>
        </authorList>
    </citation>
    <scope>NUCLEOTIDE SEQUENCE [LARGE SCALE GENOMIC DNA]</scope>
    <source>
        <strain evidence="8">NE01/NJP1002.9</strain>
        <tissue evidence="8">Muscle</tissue>
    </source>
</reference>
<dbReference type="InterPro" id="IPR013087">
    <property type="entry name" value="Znf_C2H2_type"/>
</dbReference>
<dbReference type="Proteomes" id="UP000250572">
    <property type="component" value="Unassembled WGS sequence"/>
</dbReference>
<evidence type="ECO:0000256" key="6">
    <source>
        <dbReference type="SAM" id="MobiDB-lite"/>
    </source>
</evidence>
<gene>
    <name evidence="8" type="ORF">CCH79_00015908</name>
</gene>
<protein>
    <recommendedName>
        <fullName evidence="7">C2H2-type domain-containing protein</fullName>
    </recommendedName>
</protein>
<dbReference type="AlphaFoldDB" id="A0A315VZQ2"/>
<dbReference type="InterPro" id="IPR036236">
    <property type="entry name" value="Znf_C2H2_sf"/>
</dbReference>
<dbReference type="SUPFAM" id="SSF57667">
    <property type="entry name" value="beta-beta-alpha zinc fingers"/>
    <property type="match status" value="1"/>
</dbReference>
<dbReference type="GO" id="GO:0000981">
    <property type="term" value="F:DNA-binding transcription factor activity, RNA polymerase II-specific"/>
    <property type="evidence" value="ECO:0007669"/>
    <property type="project" value="TreeGrafter"/>
</dbReference>
<dbReference type="PROSITE" id="PS50157">
    <property type="entry name" value="ZINC_FINGER_C2H2_2"/>
    <property type="match status" value="1"/>
</dbReference>
<dbReference type="PANTHER" id="PTHR23235">
    <property type="entry name" value="KRUEPPEL-LIKE TRANSCRIPTION FACTOR"/>
    <property type="match status" value="1"/>
</dbReference>
<evidence type="ECO:0000256" key="4">
    <source>
        <dbReference type="ARBA" id="ARBA00022833"/>
    </source>
</evidence>
<dbReference type="PROSITE" id="PS00028">
    <property type="entry name" value="ZINC_FINGER_C2H2_1"/>
    <property type="match status" value="1"/>
</dbReference>
<comment type="caution">
    <text evidence="8">The sequence shown here is derived from an EMBL/GenBank/DDBJ whole genome shotgun (WGS) entry which is preliminary data.</text>
</comment>
<evidence type="ECO:0000256" key="1">
    <source>
        <dbReference type="ARBA" id="ARBA00022723"/>
    </source>
</evidence>
<dbReference type="GO" id="GO:0000978">
    <property type="term" value="F:RNA polymerase II cis-regulatory region sequence-specific DNA binding"/>
    <property type="evidence" value="ECO:0007669"/>
    <property type="project" value="TreeGrafter"/>
</dbReference>
<dbReference type="PANTHER" id="PTHR23235:SF115">
    <property type="entry name" value="KRUPPEL LIKE FACTOR 7"/>
    <property type="match status" value="1"/>
</dbReference>
<keyword evidence="4" id="KW-0862">Zinc</keyword>
<proteinExistence type="predicted"/>
<dbReference type="STRING" id="33528.ENSGAFP00000003369"/>
<feature type="domain" description="C2H2-type" evidence="7">
    <location>
        <begin position="283"/>
        <end position="312"/>
    </location>
</feature>
<organism evidence="8 9">
    <name type="scientific">Gambusia affinis</name>
    <name type="common">Western mosquitofish</name>
    <name type="synonym">Heterandria affinis</name>
    <dbReference type="NCBI Taxonomy" id="33528"/>
    <lineage>
        <taxon>Eukaryota</taxon>
        <taxon>Metazoa</taxon>
        <taxon>Chordata</taxon>
        <taxon>Craniata</taxon>
        <taxon>Vertebrata</taxon>
        <taxon>Euteleostomi</taxon>
        <taxon>Actinopterygii</taxon>
        <taxon>Neopterygii</taxon>
        <taxon>Teleostei</taxon>
        <taxon>Neoteleostei</taxon>
        <taxon>Acanthomorphata</taxon>
        <taxon>Ovalentaria</taxon>
        <taxon>Atherinomorphae</taxon>
        <taxon>Cyprinodontiformes</taxon>
        <taxon>Poeciliidae</taxon>
        <taxon>Poeciliinae</taxon>
        <taxon>Gambusia</taxon>
    </lineage>
</organism>
<evidence type="ECO:0000256" key="2">
    <source>
        <dbReference type="ARBA" id="ARBA00022737"/>
    </source>
</evidence>
<feature type="region of interest" description="Disordered" evidence="6">
    <location>
        <begin position="249"/>
        <end position="278"/>
    </location>
</feature>
<feature type="compositionally biased region" description="Polar residues" evidence="6">
    <location>
        <begin position="309"/>
        <end position="332"/>
    </location>
</feature>
<keyword evidence="1" id="KW-0479">Metal-binding</keyword>